<keyword evidence="3" id="KW-0808">Transferase</keyword>
<dbReference type="EMBL" id="JAWDJX010000017">
    <property type="protein sequence ID" value="KAK3053104.1"/>
    <property type="molecule type" value="Genomic_DNA"/>
</dbReference>
<accession>A0AAJ0GC55</accession>
<dbReference type="Pfam" id="PF00179">
    <property type="entry name" value="UQ_con"/>
    <property type="match status" value="1"/>
</dbReference>
<dbReference type="SUPFAM" id="SSF54495">
    <property type="entry name" value="UBC-like"/>
    <property type="match status" value="1"/>
</dbReference>
<protein>
    <submittedName>
        <fullName evidence="3">Ubiquitin-conjugating enzyme E2 4</fullName>
        <ecNumber evidence="3">2.3.2.23</ecNumber>
    </submittedName>
</protein>
<name>A0AAJ0GC55_9PEZI</name>
<organism evidence="3 4">
    <name type="scientific">Extremus antarcticus</name>
    <dbReference type="NCBI Taxonomy" id="702011"/>
    <lineage>
        <taxon>Eukaryota</taxon>
        <taxon>Fungi</taxon>
        <taxon>Dikarya</taxon>
        <taxon>Ascomycota</taxon>
        <taxon>Pezizomycotina</taxon>
        <taxon>Dothideomycetes</taxon>
        <taxon>Dothideomycetidae</taxon>
        <taxon>Mycosphaerellales</taxon>
        <taxon>Extremaceae</taxon>
        <taxon>Extremus</taxon>
    </lineage>
</organism>
<keyword evidence="4" id="KW-1185">Reference proteome</keyword>
<dbReference type="SMART" id="SM00212">
    <property type="entry name" value="UBCc"/>
    <property type="match status" value="1"/>
</dbReference>
<dbReference type="EC" id="2.3.2.23" evidence="3"/>
<dbReference type="GO" id="GO:0061631">
    <property type="term" value="F:ubiquitin conjugating enzyme activity"/>
    <property type="evidence" value="ECO:0007669"/>
    <property type="project" value="UniProtKB-EC"/>
</dbReference>
<keyword evidence="3" id="KW-0012">Acyltransferase</keyword>
<dbReference type="PROSITE" id="PS50127">
    <property type="entry name" value="UBC_2"/>
    <property type="match status" value="1"/>
</dbReference>
<feature type="domain" description="UBC core" evidence="2">
    <location>
        <begin position="72"/>
        <end position="217"/>
    </location>
</feature>
<dbReference type="PANTHER" id="PTHR24068">
    <property type="entry name" value="UBIQUITIN-CONJUGATING ENZYME E2"/>
    <property type="match status" value="1"/>
</dbReference>
<feature type="region of interest" description="Disordered" evidence="1">
    <location>
        <begin position="30"/>
        <end position="72"/>
    </location>
</feature>
<dbReference type="Proteomes" id="UP001271007">
    <property type="component" value="Unassembled WGS sequence"/>
</dbReference>
<evidence type="ECO:0000256" key="1">
    <source>
        <dbReference type="SAM" id="MobiDB-lite"/>
    </source>
</evidence>
<evidence type="ECO:0000313" key="3">
    <source>
        <dbReference type="EMBL" id="KAK3053104.1"/>
    </source>
</evidence>
<gene>
    <name evidence="3" type="primary">UBC4_1</name>
    <name evidence="3" type="ORF">LTR09_005730</name>
</gene>
<dbReference type="InterPro" id="IPR016135">
    <property type="entry name" value="UBQ-conjugating_enzyme/RWD"/>
</dbReference>
<dbReference type="AlphaFoldDB" id="A0AAJ0GC55"/>
<evidence type="ECO:0000313" key="4">
    <source>
        <dbReference type="Proteomes" id="UP001271007"/>
    </source>
</evidence>
<comment type="caution">
    <text evidence="3">The sequence shown here is derived from an EMBL/GenBank/DDBJ whole genome shotgun (WGS) entry which is preliminary data.</text>
</comment>
<proteinExistence type="predicted"/>
<sequence length="225" mass="25457">MDSDSDSYDDDDHYNTDLKLTPEYCAYYGIKPVDDSKPAEDDDKPKMKDEKAKMKDEKAKKKKRSRGGARQDGLAKLTLELEQFESEPCDLMSAGPIDEDMSHWKATIRGPNLTPYEGGVFHLDIRIQNYPWHAPRIVFTTKIYHPNVDSSGRISLDCLGSNWTPVNSLSTVLMGIVSVLAAPCLDEPIEPDIASVYLNNRARYDSTVREWTRKYAMLAGPINYD</sequence>
<dbReference type="InterPro" id="IPR000608">
    <property type="entry name" value="UBC"/>
</dbReference>
<feature type="compositionally biased region" description="Basic and acidic residues" evidence="1">
    <location>
        <begin position="32"/>
        <end position="59"/>
    </location>
</feature>
<reference evidence="3" key="1">
    <citation type="submission" date="2023-04" db="EMBL/GenBank/DDBJ databases">
        <title>Black Yeasts Isolated from many extreme environments.</title>
        <authorList>
            <person name="Coleine C."/>
            <person name="Stajich J.E."/>
            <person name="Selbmann L."/>
        </authorList>
    </citation>
    <scope>NUCLEOTIDE SEQUENCE</scope>
    <source>
        <strain evidence="3">CCFEE 5312</strain>
    </source>
</reference>
<dbReference type="Gene3D" id="3.10.110.10">
    <property type="entry name" value="Ubiquitin Conjugating Enzyme"/>
    <property type="match status" value="1"/>
</dbReference>
<evidence type="ECO:0000259" key="2">
    <source>
        <dbReference type="PROSITE" id="PS50127"/>
    </source>
</evidence>